<proteinExistence type="predicted"/>
<comment type="caution">
    <text evidence="2">The sequence shown here is derived from an EMBL/GenBank/DDBJ whole genome shotgun (WGS) entry which is preliminary data.</text>
</comment>
<keyword evidence="1" id="KW-0732">Signal</keyword>
<dbReference type="EMBL" id="AHKC01012499">
    <property type="protein sequence ID" value="EKF30010.1"/>
    <property type="molecule type" value="Genomic_DNA"/>
</dbReference>
<accession>K2MSG7</accession>
<name>K2MSG7_TRYCR</name>
<evidence type="ECO:0000313" key="2">
    <source>
        <dbReference type="EMBL" id="EKF30010.1"/>
    </source>
</evidence>
<dbReference type="Proteomes" id="UP000007350">
    <property type="component" value="Unassembled WGS sequence"/>
</dbReference>
<evidence type="ECO:0000256" key="1">
    <source>
        <dbReference type="SAM" id="SignalP"/>
    </source>
</evidence>
<gene>
    <name evidence="2" type="ORF">MOQ_006191</name>
</gene>
<evidence type="ECO:0000313" key="3">
    <source>
        <dbReference type="Proteomes" id="UP000007350"/>
    </source>
</evidence>
<sequence>MSLVFFFLRVYAWSLNGMQCRYYNNDRSEGMSAVSFLAAPAATSVTRPAVGDGNGALSLVELLVELSDSLTAGNFGKYRRGEYGRLSAETDGILRTASIPRPRDPTVIRRKRRREVINSFFDSSTARTTKPVFSTSPAAFRSRMCQLFQNAKQNIRQVTETHAALLELLCSAVAPDIELKEAAEGAATLSEASEAELMLYIILRTSIAAAPTWQKPPTIPRCWLSPSITEMVERSPALQRTMRWSCDPDPVIEAALGVDHTRYNRFAFEPYMACQLPALLTYHTEYAGVAAASAPVGGSGGRGERKSYYSESFNMDAAHGACSYWCAEEKEEVRGLFSRKRPSNVDTERDLDSMPHIHHHDSPVVHVSPSLGATDTKFFFSIFKEEYPADSRFVPFFCCPAPWDYWATGPVPPTAAGGWWNEVPTTTKLYVNSQQAFFFTV</sequence>
<protein>
    <submittedName>
        <fullName evidence="2">Uncharacterized protein</fullName>
    </submittedName>
</protein>
<reference evidence="2 3" key="1">
    <citation type="journal article" date="2012" name="BMC Genomics">
        <title>Comparative genomic analysis of human infective Trypanosoma cruzi lineages with the bat-restricted subspecies T. cruzi marinkellei.</title>
        <authorList>
            <person name="Franzen O."/>
            <person name="Talavera-Lopez C."/>
            <person name="Ochaya S."/>
            <person name="Butler C.E."/>
            <person name="Messenger L.A."/>
            <person name="Lewis M.D."/>
            <person name="Llewellyn M.S."/>
            <person name="Marinkelle C.J."/>
            <person name="Tyler K.M."/>
            <person name="Miles M.A."/>
            <person name="Andersson B."/>
        </authorList>
    </citation>
    <scope>NUCLEOTIDE SEQUENCE [LARGE SCALE GENOMIC DNA]</scope>
    <source>
        <strain evidence="2 3">B7</strain>
    </source>
</reference>
<keyword evidence="3" id="KW-1185">Reference proteome</keyword>
<organism evidence="2 3">
    <name type="scientific">Trypanosoma cruzi marinkellei</name>
    <dbReference type="NCBI Taxonomy" id="85056"/>
    <lineage>
        <taxon>Eukaryota</taxon>
        <taxon>Discoba</taxon>
        <taxon>Euglenozoa</taxon>
        <taxon>Kinetoplastea</taxon>
        <taxon>Metakinetoplastina</taxon>
        <taxon>Trypanosomatida</taxon>
        <taxon>Trypanosomatidae</taxon>
        <taxon>Trypanosoma</taxon>
        <taxon>Schizotrypanum</taxon>
    </lineage>
</organism>
<dbReference type="AlphaFoldDB" id="K2MSG7"/>
<feature type="chain" id="PRO_5003861411" evidence="1">
    <location>
        <begin position="18"/>
        <end position="441"/>
    </location>
</feature>
<feature type="signal peptide" evidence="1">
    <location>
        <begin position="1"/>
        <end position="17"/>
    </location>
</feature>